<sequence length="456" mass="50809">MMKTRSMLMIAVLLALTLSAQFAMGQAYEQIQWNSPKPINERISGETYVLPDGWQAATEGVEKIKVSNFGALKHDPATVANAERFQELTGIEVEVLPWAEPPIVAKTISIFAAKSDAVDVLCYDHPTTYMQMVAGGWLHPIDAIWDDPEVWKLYAAPLQEGLKAPDGHIYGSIGQTKTMMLFYRPSVVPEPPETWQELRAIAKEVTTPEMWGYVFSAGGEMDIVYPLRDMVYSQGGRIVDKERQRLVIDSPEAKNAWQMLADMVLVDKSAPTSVLEYSWMGASDMFAVGKTAMVMTHTVDANRYQDPKSAPGIQGDWAVAAPPKWDESMPDSYHASYFDVDGYMINTFINDKQKAASMLYLDFMRSYEASFRELIMEGNEAAVLSVYDSKAAQEVPVPQARKAAMSNAVLETFPPAGRSLTDIIKEFFAYVVNGQQEPMEALEECQALLNDYAVPE</sequence>
<keyword evidence="2" id="KW-0813">Transport</keyword>
<dbReference type="InterPro" id="IPR006059">
    <property type="entry name" value="SBP"/>
</dbReference>
<accession>A0A9D5JRQ8</accession>
<feature type="chain" id="PRO_5038910305" evidence="4">
    <location>
        <begin position="26"/>
        <end position="456"/>
    </location>
</feature>
<dbReference type="GO" id="GO:1901982">
    <property type="term" value="F:maltose binding"/>
    <property type="evidence" value="ECO:0007669"/>
    <property type="project" value="TreeGrafter"/>
</dbReference>
<gene>
    <name evidence="5" type="ORF">GF339_00570</name>
</gene>
<dbReference type="Gene3D" id="3.40.190.10">
    <property type="entry name" value="Periplasmic binding protein-like II"/>
    <property type="match status" value="2"/>
</dbReference>
<dbReference type="PANTHER" id="PTHR30061">
    <property type="entry name" value="MALTOSE-BINDING PERIPLASMIC PROTEIN"/>
    <property type="match status" value="1"/>
</dbReference>
<keyword evidence="3 4" id="KW-0732">Signal</keyword>
<evidence type="ECO:0000256" key="2">
    <source>
        <dbReference type="ARBA" id="ARBA00022448"/>
    </source>
</evidence>
<protein>
    <submittedName>
        <fullName evidence="5">Extracellular solute-binding protein</fullName>
    </submittedName>
</protein>
<dbReference type="SUPFAM" id="SSF53850">
    <property type="entry name" value="Periplasmic binding protein-like II"/>
    <property type="match status" value="1"/>
</dbReference>
<dbReference type="GO" id="GO:0015768">
    <property type="term" value="P:maltose transport"/>
    <property type="evidence" value="ECO:0007669"/>
    <property type="project" value="TreeGrafter"/>
</dbReference>
<proteinExistence type="inferred from homology"/>
<dbReference type="GO" id="GO:0042956">
    <property type="term" value="P:maltodextrin transmembrane transport"/>
    <property type="evidence" value="ECO:0007669"/>
    <property type="project" value="TreeGrafter"/>
</dbReference>
<evidence type="ECO:0000256" key="4">
    <source>
        <dbReference type="SAM" id="SignalP"/>
    </source>
</evidence>
<evidence type="ECO:0000256" key="1">
    <source>
        <dbReference type="ARBA" id="ARBA00008520"/>
    </source>
</evidence>
<reference evidence="5" key="1">
    <citation type="submission" date="2019-11" db="EMBL/GenBank/DDBJ databases">
        <title>Microbial mats filling the niche in hypersaline microbial mats.</title>
        <authorList>
            <person name="Wong H.L."/>
            <person name="Macleod F.I."/>
            <person name="White R.A. III"/>
            <person name="Burns B.P."/>
        </authorList>
    </citation>
    <scope>NUCLEOTIDE SEQUENCE</scope>
    <source>
        <strain evidence="5">Rbin_158</strain>
    </source>
</reference>
<evidence type="ECO:0000313" key="5">
    <source>
        <dbReference type="EMBL" id="MBD3323043.1"/>
    </source>
</evidence>
<dbReference type="PANTHER" id="PTHR30061:SF50">
    <property type="entry name" value="MALTOSE_MALTODEXTRIN-BINDING PERIPLASMIC PROTEIN"/>
    <property type="match status" value="1"/>
</dbReference>
<dbReference type="GO" id="GO:0055052">
    <property type="term" value="C:ATP-binding cassette (ABC) transporter complex, substrate-binding subunit-containing"/>
    <property type="evidence" value="ECO:0007669"/>
    <property type="project" value="TreeGrafter"/>
</dbReference>
<evidence type="ECO:0000313" key="6">
    <source>
        <dbReference type="Proteomes" id="UP000649604"/>
    </source>
</evidence>
<comment type="similarity">
    <text evidence="1">Belongs to the bacterial solute-binding protein 1 family.</text>
</comment>
<comment type="caution">
    <text evidence="5">The sequence shown here is derived from an EMBL/GenBank/DDBJ whole genome shotgun (WGS) entry which is preliminary data.</text>
</comment>
<dbReference type="Proteomes" id="UP000649604">
    <property type="component" value="Unassembled WGS sequence"/>
</dbReference>
<dbReference type="EMBL" id="WJJP01000016">
    <property type="protein sequence ID" value="MBD3323043.1"/>
    <property type="molecule type" value="Genomic_DNA"/>
</dbReference>
<name>A0A9D5JRQ8_9BACT</name>
<dbReference type="AlphaFoldDB" id="A0A9D5JRQ8"/>
<feature type="signal peptide" evidence="4">
    <location>
        <begin position="1"/>
        <end position="25"/>
    </location>
</feature>
<dbReference type="Pfam" id="PF01547">
    <property type="entry name" value="SBP_bac_1"/>
    <property type="match status" value="1"/>
</dbReference>
<evidence type="ECO:0000256" key="3">
    <source>
        <dbReference type="ARBA" id="ARBA00022729"/>
    </source>
</evidence>
<organism evidence="5 6">
    <name type="scientific">candidate division KSB3 bacterium</name>
    <dbReference type="NCBI Taxonomy" id="2044937"/>
    <lineage>
        <taxon>Bacteria</taxon>
        <taxon>candidate division KSB3</taxon>
    </lineage>
</organism>